<accession>A0ABD1Y2M3</accession>
<comment type="caution">
    <text evidence="1">The sequence shown here is derived from an EMBL/GenBank/DDBJ whole genome shotgun (WGS) entry which is preliminary data.</text>
</comment>
<evidence type="ECO:0000313" key="1">
    <source>
        <dbReference type="EMBL" id="KAL2620855.1"/>
    </source>
</evidence>
<name>A0ABD1Y2M3_9MARC</name>
<reference evidence="1 2" key="1">
    <citation type="submission" date="2024-09" db="EMBL/GenBank/DDBJ databases">
        <title>Chromosome-scale assembly of Riccia fluitans.</title>
        <authorList>
            <person name="Paukszto L."/>
            <person name="Sawicki J."/>
            <person name="Karawczyk K."/>
            <person name="Piernik-Szablinska J."/>
            <person name="Szczecinska M."/>
            <person name="Mazdziarz M."/>
        </authorList>
    </citation>
    <scope>NUCLEOTIDE SEQUENCE [LARGE SCALE GENOMIC DNA]</scope>
    <source>
        <strain evidence="1">Rf_01</strain>
        <tissue evidence="1">Aerial parts of the thallus</tissue>
    </source>
</reference>
<dbReference type="EMBL" id="JBHFFA010000006">
    <property type="protein sequence ID" value="KAL2620855.1"/>
    <property type="molecule type" value="Genomic_DNA"/>
</dbReference>
<dbReference type="AlphaFoldDB" id="A0ABD1Y2M3"/>
<keyword evidence="2" id="KW-1185">Reference proteome</keyword>
<evidence type="ECO:0000313" key="2">
    <source>
        <dbReference type="Proteomes" id="UP001605036"/>
    </source>
</evidence>
<sequence>MESSPGSRSFDRIREFLSAPSVLFQKFIDHHSEAHAHAWTEVWGHQVNGTLARDVENLRKRNEENNLRTQRQEIERWKRHDEENERNCSSRREKIFRGTILKRTSKLRDIPRQSIDESMHQFNLPLPSTKLHDRRRQRIFLIHHPVLTKKEEGSGK</sequence>
<gene>
    <name evidence="1" type="ORF">R1flu_001060</name>
</gene>
<protein>
    <submittedName>
        <fullName evidence="1">Uncharacterized protein</fullName>
    </submittedName>
</protein>
<dbReference type="Proteomes" id="UP001605036">
    <property type="component" value="Unassembled WGS sequence"/>
</dbReference>
<proteinExistence type="predicted"/>
<organism evidence="1 2">
    <name type="scientific">Riccia fluitans</name>
    <dbReference type="NCBI Taxonomy" id="41844"/>
    <lineage>
        <taxon>Eukaryota</taxon>
        <taxon>Viridiplantae</taxon>
        <taxon>Streptophyta</taxon>
        <taxon>Embryophyta</taxon>
        <taxon>Marchantiophyta</taxon>
        <taxon>Marchantiopsida</taxon>
        <taxon>Marchantiidae</taxon>
        <taxon>Marchantiales</taxon>
        <taxon>Ricciaceae</taxon>
        <taxon>Riccia</taxon>
    </lineage>
</organism>